<dbReference type="EMBL" id="CM007891">
    <property type="protein sequence ID" value="OTG33557.1"/>
    <property type="molecule type" value="Genomic_DNA"/>
</dbReference>
<protein>
    <submittedName>
        <fullName evidence="1">Uncharacterized protein</fullName>
    </submittedName>
</protein>
<name>A0A251T5M4_HELAN</name>
<dbReference type="AlphaFoldDB" id="A0A251T5M4"/>
<proteinExistence type="predicted"/>
<organism evidence="1 3">
    <name type="scientific">Helianthus annuus</name>
    <name type="common">Common sunflower</name>
    <dbReference type="NCBI Taxonomy" id="4232"/>
    <lineage>
        <taxon>Eukaryota</taxon>
        <taxon>Viridiplantae</taxon>
        <taxon>Streptophyta</taxon>
        <taxon>Embryophyta</taxon>
        <taxon>Tracheophyta</taxon>
        <taxon>Spermatophyta</taxon>
        <taxon>Magnoliopsida</taxon>
        <taxon>eudicotyledons</taxon>
        <taxon>Gunneridae</taxon>
        <taxon>Pentapetalae</taxon>
        <taxon>asterids</taxon>
        <taxon>campanulids</taxon>
        <taxon>Asterales</taxon>
        <taxon>Asteraceae</taxon>
        <taxon>Asteroideae</taxon>
        <taxon>Heliantheae alliance</taxon>
        <taxon>Heliantheae</taxon>
        <taxon>Helianthus</taxon>
    </lineage>
</organism>
<dbReference type="EMBL" id="CM007901">
    <property type="protein sequence ID" value="OTG06398.1"/>
    <property type="molecule type" value="Genomic_DNA"/>
</dbReference>
<evidence type="ECO:0000313" key="3">
    <source>
        <dbReference type="Proteomes" id="UP000215914"/>
    </source>
</evidence>
<dbReference type="Proteomes" id="UP000215914">
    <property type="component" value="Chromosome 12"/>
</dbReference>
<reference evidence="1" key="2">
    <citation type="submission" date="2017-02" db="EMBL/GenBank/DDBJ databases">
        <title>Sunflower complete genome.</title>
        <authorList>
            <person name="Langlade N."/>
            <person name="Munos S."/>
        </authorList>
    </citation>
    <scope>NUCLEOTIDE SEQUENCE [LARGE SCALE GENOMIC DNA]</scope>
    <source>
        <tissue evidence="1">Leaves</tissue>
    </source>
</reference>
<gene>
    <name evidence="2" type="ORF">HannXRQ_Chr02g0036041</name>
    <name evidence="1" type="ORF">HannXRQ_Chr12g0385181</name>
</gene>
<evidence type="ECO:0000313" key="1">
    <source>
        <dbReference type="EMBL" id="OTG06398.1"/>
    </source>
</evidence>
<reference evidence="3" key="1">
    <citation type="journal article" date="2017" name="Nature">
        <title>The sunflower genome provides insights into oil metabolism, flowering and Asterid evolution.</title>
        <authorList>
            <person name="Badouin H."/>
            <person name="Gouzy J."/>
            <person name="Grassa C.J."/>
            <person name="Murat F."/>
            <person name="Staton S.E."/>
            <person name="Cottret L."/>
            <person name="Lelandais-Briere C."/>
            <person name="Owens G.L."/>
            <person name="Carrere S."/>
            <person name="Mayjonade B."/>
            <person name="Legrand L."/>
            <person name="Gill N."/>
            <person name="Kane N.C."/>
            <person name="Bowers J.E."/>
            <person name="Hubner S."/>
            <person name="Bellec A."/>
            <person name="Berard A."/>
            <person name="Berges H."/>
            <person name="Blanchet N."/>
            <person name="Boniface M.C."/>
            <person name="Brunel D."/>
            <person name="Catrice O."/>
            <person name="Chaidir N."/>
            <person name="Claudel C."/>
            <person name="Donnadieu C."/>
            <person name="Faraut T."/>
            <person name="Fievet G."/>
            <person name="Helmstetter N."/>
            <person name="King M."/>
            <person name="Knapp S.J."/>
            <person name="Lai Z."/>
            <person name="Le Paslier M.C."/>
            <person name="Lippi Y."/>
            <person name="Lorenzon L."/>
            <person name="Mandel J.R."/>
            <person name="Marage G."/>
            <person name="Marchand G."/>
            <person name="Marquand E."/>
            <person name="Bret-Mestries E."/>
            <person name="Morien E."/>
            <person name="Nambeesan S."/>
            <person name="Nguyen T."/>
            <person name="Pegot-Espagnet P."/>
            <person name="Pouilly N."/>
            <person name="Raftis F."/>
            <person name="Sallet E."/>
            <person name="Schiex T."/>
            <person name="Thomas J."/>
            <person name="Vandecasteele C."/>
            <person name="Vares D."/>
            <person name="Vear F."/>
            <person name="Vautrin S."/>
            <person name="Crespi M."/>
            <person name="Mangin B."/>
            <person name="Burke J.M."/>
            <person name="Salse J."/>
            <person name="Munos S."/>
            <person name="Vincourt P."/>
            <person name="Rieseberg L.H."/>
            <person name="Langlade N.B."/>
        </authorList>
    </citation>
    <scope>NUCLEOTIDE SEQUENCE [LARGE SCALE GENOMIC DNA]</scope>
    <source>
        <strain evidence="3">cv. SF193</strain>
    </source>
</reference>
<accession>A0A251T5M4</accession>
<dbReference type="Proteomes" id="UP000215914">
    <property type="component" value="Chromosome 2"/>
</dbReference>
<sequence>MVAVEEISSQSAIYRLLFRSEICNPRRLQIRSTWRELNAYVNKGADDVFQLYEEACVQLRMKFGCYSVFFMSCI</sequence>
<evidence type="ECO:0000313" key="2">
    <source>
        <dbReference type="EMBL" id="OTG33557.1"/>
    </source>
</evidence>
<keyword evidence="3" id="KW-1185">Reference proteome</keyword>